<reference evidence="1 2" key="1">
    <citation type="submission" date="2015-08" db="EMBL/GenBank/DDBJ databases">
        <title>Emmonsia species relationships and genome sequence.</title>
        <authorList>
            <person name="Cuomo C.A."/>
            <person name="Schwartz I.S."/>
            <person name="Kenyon C."/>
            <person name="De Hoog G.S."/>
            <person name="Govender N.P."/>
            <person name="Botha A."/>
            <person name="Moreno L."/>
            <person name="De Vries M."/>
            <person name="Munoz J.F."/>
            <person name="Stielow J.B."/>
        </authorList>
    </citation>
    <scope>NUCLEOTIDE SEQUENCE [LARGE SCALE GENOMIC DNA]</scope>
    <source>
        <strain evidence="1 2">EI222</strain>
    </source>
</reference>
<sequence length="76" mass="8575">MRGHENVPEANTALLAAVTHQGATIQQARTANPWFSPSEFWMRPTLEKIGFHIERLEVEYRWPTRLTTDVNGGIAG</sequence>
<dbReference type="InterPro" id="IPR029063">
    <property type="entry name" value="SAM-dependent_MTases_sf"/>
</dbReference>
<protein>
    <submittedName>
        <fullName evidence="1">Uncharacterized protein</fullName>
    </submittedName>
</protein>
<organism evidence="1 2">
    <name type="scientific">Blastomyces percursus</name>
    <dbReference type="NCBI Taxonomy" id="1658174"/>
    <lineage>
        <taxon>Eukaryota</taxon>
        <taxon>Fungi</taxon>
        <taxon>Dikarya</taxon>
        <taxon>Ascomycota</taxon>
        <taxon>Pezizomycotina</taxon>
        <taxon>Eurotiomycetes</taxon>
        <taxon>Eurotiomycetidae</taxon>
        <taxon>Onygenales</taxon>
        <taxon>Ajellomycetaceae</taxon>
        <taxon>Blastomyces</taxon>
    </lineage>
</organism>
<dbReference type="AlphaFoldDB" id="A0A1J9Q1U6"/>
<dbReference type="STRING" id="1658174.A0A1J9Q1U6"/>
<evidence type="ECO:0000313" key="2">
    <source>
        <dbReference type="Proteomes" id="UP000242791"/>
    </source>
</evidence>
<keyword evidence="2" id="KW-1185">Reference proteome</keyword>
<name>A0A1J9Q1U6_9EURO</name>
<dbReference type="EMBL" id="LGTZ01001016">
    <property type="protein sequence ID" value="OJD22582.1"/>
    <property type="molecule type" value="Genomic_DNA"/>
</dbReference>
<evidence type="ECO:0000313" key="1">
    <source>
        <dbReference type="EMBL" id="OJD22582.1"/>
    </source>
</evidence>
<dbReference type="VEuPathDB" id="FungiDB:ACJ73_06073"/>
<dbReference type="Proteomes" id="UP000242791">
    <property type="component" value="Unassembled WGS sequence"/>
</dbReference>
<gene>
    <name evidence="1" type="ORF">ACJ73_06073</name>
</gene>
<dbReference type="Gene3D" id="3.40.50.150">
    <property type="entry name" value="Vaccinia Virus protein VP39"/>
    <property type="match status" value="1"/>
</dbReference>
<comment type="caution">
    <text evidence="1">The sequence shown here is derived from an EMBL/GenBank/DDBJ whole genome shotgun (WGS) entry which is preliminary data.</text>
</comment>
<accession>A0A1J9Q1U6</accession>
<dbReference type="OrthoDB" id="66144at2759"/>
<proteinExistence type="predicted"/>